<dbReference type="Pfam" id="PF13489">
    <property type="entry name" value="Methyltransf_23"/>
    <property type="match status" value="1"/>
</dbReference>
<accession>A0A8E6B7H7</accession>
<name>A0A8E6B7H7_9BACT</name>
<dbReference type="Proteomes" id="UP000676194">
    <property type="component" value="Chromosome"/>
</dbReference>
<dbReference type="PANTHER" id="PTHR43861">
    <property type="entry name" value="TRANS-ACONITATE 2-METHYLTRANSFERASE-RELATED"/>
    <property type="match status" value="1"/>
</dbReference>
<dbReference type="GO" id="GO:0008168">
    <property type="term" value="F:methyltransferase activity"/>
    <property type="evidence" value="ECO:0007669"/>
    <property type="project" value="UniProtKB-KW"/>
</dbReference>
<sequence>MNNFATCPLCQSASRIAFHKEGHPIRDCLRCQHRFCIISSLQEHVETVYDDSYFLGGGAGYANYLSEEKLLTERGSWYADLVRRYTKPGIMLDVGSAAGFLLKGFHQKGWTGSGLEPNPKMARLAFEKQGLSVNVGTLEDFAFTEQVDLVSMIQVLGHFVNPLKALHTAAEITKPGGLWLFESWNRDSLTARVFGEHWHEYSPPSVIQWFSPHELTRLAERFGFRQIGRGRTLKWINLGHAKSLLTYKLKDSAAGRLAGKALEFLNENWSVPYPSEDLFWAVYRKE</sequence>
<dbReference type="RefSeq" id="WP_213497667.1">
    <property type="nucleotide sequence ID" value="NZ_CP074694.1"/>
</dbReference>
<keyword evidence="1" id="KW-0808">Transferase</keyword>
<dbReference type="AlphaFoldDB" id="A0A8E6B7H7"/>
<organism evidence="1 2">
    <name type="scientific">Telmatocola sphagniphila</name>
    <dbReference type="NCBI Taxonomy" id="1123043"/>
    <lineage>
        <taxon>Bacteria</taxon>
        <taxon>Pseudomonadati</taxon>
        <taxon>Planctomycetota</taxon>
        <taxon>Planctomycetia</taxon>
        <taxon>Gemmatales</taxon>
        <taxon>Gemmataceae</taxon>
    </lineage>
</organism>
<evidence type="ECO:0000313" key="1">
    <source>
        <dbReference type="EMBL" id="QVL32777.1"/>
    </source>
</evidence>
<dbReference type="SUPFAM" id="SSF53335">
    <property type="entry name" value="S-adenosyl-L-methionine-dependent methyltransferases"/>
    <property type="match status" value="1"/>
</dbReference>
<dbReference type="Gene3D" id="3.40.50.150">
    <property type="entry name" value="Vaccinia Virus protein VP39"/>
    <property type="match status" value="1"/>
</dbReference>
<keyword evidence="1" id="KW-0489">Methyltransferase</keyword>
<dbReference type="EMBL" id="CP074694">
    <property type="protein sequence ID" value="QVL32777.1"/>
    <property type="molecule type" value="Genomic_DNA"/>
</dbReference>
<proteinExistence type="predicted"/>
<protein>
    <submittedName>
        <fullName evidence="1">Class I SAM-dependent methyltransferase</fullName>
    </submittedName>
</protein>
<dbReference type="KEGG" id="tsph:KIH39_02325"/>
<dbReference type="InterPro" id="IPR029063">
    <property type="entry name" value="SAM-dependent_MTases_sf"/>
</dbReference>
<evidence type="ECO:0000313" key="2">
    <source>
        <dbReference type="Proteomes" id="UP000676194"/>
    </source>
</evidence>
<keyword evidence="2" id="KW-1185">Reference proteome</keyword>
<gene>
    <name evidence="1" type="ORF">KIH39_02325</name>
</gene>
<reference evidence="1" key="1">
    <citation type="submission" date="2021-05" db="EMBL/GenBank/DDBJ databases">
        <title>Complete genome sequence of the cellulolytic planctomycete Telmatocola sphagniphila SP2T and characterization of the first cellulase from planctomycetes.</title>
        <authorList>
            <person name="Rakitin A.L."/>
            <person name="Beletsky A.V."/>
            <person name="Naumoff D.G."/>
            <person name="Kulichevskaya I.S."/>
            <person name="Mardanov A.V."/>
            <person name="Ravin N.V."/>
            <person name="Dedysh S.N."/>
        </authorList>
    </citation>
    <scope>NUCLEOTIDE SEQUENCE</scope>
    <source>
        <strain evidence="1">SP2T</strain>
    </source>
</reference>
<dbReference type="GO" id="GO:0032259">
    <property type="term" value="P:methylation"/>
    <property type="evidence" value="ECO:0007669"/>
    <property type="project" value="UniProtKB-KW"/>
</dbReference>
<dbReference type="PANTHER" id="PTHR43861:SF6">
    <property type="entry name" value="METHYLTRANSFERASE TYPE 11"/>
    <property type="match status" value="1"/>
</dbReference>